<gene>
    <name evidence="1" type="ORF">QJS10_CPB20g00597</name>
</gene>
<reference evidence="1" key="1">
    <citation type="journal article" date="2023" name="Nat. Commun.">
        <title>Diploid and tetraploid genomes of Acorus and the evolution of monocots.</title>
        <authorList>
            <person name="Ma L."/>
            <person name="Liu K.W."/>
            <person name="Li Z."/>
            <person name="Hsiao Y.Y."/>
            <person name="Qi Y."/>
            <person name="Fu T."/>
            <person name="Tang G.D."/>
            <person name="Zhang D."/>
            <person name="Sun W.H."/>
            <person name="Liu D.K."/>
            <person name="Li Y."/>
            <person name="Chen G.Z."/>
            <person name="Liu X.D."/>
            <person name="Liao X.Y."/>
            <person name="Jiang Y.T."/>
            <person name="Yu X."/>
            <person name="Hao Y."/>
            <person name="Huang J."/>
            <person name="Zhao X.W."/>
            <person name="Ke S."/>
            <person name="Chen Y.Y."/>
            <person name="Wu W.L."/>
            <person name="Hsu J.L."/>
            <person name="Lin Y.F."/>
            <person name="Huang M.D."/>
            <person name="Li C.Y."/>
            <person name="Huang L."/>
            <person name="Wang Z.W."/>
            <person name="Zhao X."/>
            <person name="Zhong W.Y."/>
            <person name="Peng D.H."/>
            <person name="Ahmad S."/>
            <person name="Lan S."/>
            <person name="Zhang J.S."/>
            <person name="Tsai W.C."/>
            <person name="Van de Peer Y."/>
            <person name="Liu Z.J."/>
        </authorList>
    </citation>
    <scope>NUCLEOTIDE SEQUENCE</scope>
    <source>
        <strain evidence="1">CP</strain>
    </source>
</reference>
<proteinExistence type="predicted"/>
<dbReference type="EMBL" id="JAUJYO010000020">
    <property type="protein sequence ID" value="KAK1285385.1"/>
    <property type="molecule type" value="Genomic_DNA"/>
</dbReference>
<dbReference type="AlphaFoldDB" id="A0AAV9C8F1"/>
<sequence>MEALIPEPSPANVRKLGGWISNILLKVQMVERPAQMFPNLFRIASERVDKLANVMMPTDIGIM</sequence>
<organism evidence="1 2">
    <name type="scientific">Acorus calamus</name>
    <name type="common">Sweet flag</name>
    <dbReference type="NCBI Taxonomy" id="4465"/>
    <lineage>
        <taxon>Eukaryota</taxon>
        <taxon>Viridiplantae</taxon>
        <taxon>Streptophyta</taxon>
        <taxon>Embryophyta</taxon>
        <taxon>Tracheophyta</taxon>
        <taxon>Spermatophyta</taxon>
        <taxon>Magnoliopsida</taxon>
        <taxon>Liliopsida</taxon>
        <taxon>Acoraceae</taxon>
        <taxon>Acorus</taxon>
    </lineage>
</organism>
<reference evidence="1" key="2">
    <citation type="submission" date="2023-06" db="EMBL/GenBank/DDBJ databases">
        <authorList>
            <person name="Ma L."/>
            <person name="Liu K.-W."/>
            <person name="Li Z."/>
            <person name="Hsiao Y.-Y."/>
            <person name="Qi Y."/>
            <person name="Fu T."/>
            <person name="Tang G."/>
            <person name="Zhang D."/>
            <person name="Sun W.-H."/>
            <person name="Liu D.-K."/>
            <person name="Li Y."/>
            <person name="Chen G.-Z."/>
            <person name="Liu X.-D."/>
            <person name="Liao X.-Y."/>
            <person name="Jiang Y.-T."/>
            <person name="Yu X."/>
            <person name="Hao Y."/>
            <person name="Huang J."/>
            <person name="Zhao X.-W."/>
            <person name="Ke S."/>
            <person name="Chen Y.-Y."/>
            <person name="Wu W.-L."/>
            <person name="Hsu J.-L."/>
            <person name="Lin Y.-F."/>
            <person name="Huang M.-D."/>
            <person name="Li C.-Y."/>
            <person name="Huang L."/>
            <person name="Wang Z.-W."/>
            <person name="Zhao X."/>
            <person name="Zhong W.-Y."/>
            <person name="Peng D.-H."/>
            <person name="Ahmad S."/>
            <person name="Lan S."/>
            <person name="Zhang J.-S."/>
            <person name="Tsai W.-C."/>
            <person name="Van De Peer Y."/>
            <person name="Liu Z.-J."/>
        </authorList>
    </citation>
    <scope>NUCLEOTIDE SEQUENCE</scope>
    <source>
        <strain evidence="1">CP</strain>
        <tissue evidence="1">Leaves</tissue>
    </source>
</reference>
<name>A0AAV9C8F1_ACOCL</name>
<protein>
    <submittedName>
        <fullName evidence="1">Uncharacterized protein</fullName>
    </submittedName>
</protein>
<accession>A0AAV9C8F1</accession>
<evidence type="ECO:0000313" key="2">
    <source>
        <dbReference type="Proteomes" id="UP001180020"/>
    </source>
</evidence>
<keyword evidence="2" id="KW-1185">Reference proteome</keyword>
<dbReference type="Proteomes" id="UP001180020">
    <property type="component" value="Unassembled WGS sequence"/>
</dbReference>
<evidence type="ECO:0000313" key="1">
    <source>
        <dbReference type="EMBL" id="KAK1285385.1"/>
    </source>
</evidence>
<comment type="caution">
    <text evidence="1">The sequence shown here is derived from an EMBL/GenBank/DDBJ whole genome shotgun (WGS) entry which is preliminary data.</text>
</comment>